<evidence type="ECO:0000313" key="2">
    <source>
        <dbReference type="Proteomes" id="UP000663124"/>
    </source>
</evidence>
<dbReference type="Proteomes" id="UP000663124">
    <property type="component" value="Chromosome 1"/>
</dbReference>
<gene>
    <name evidence="1" type="ORF">Lepto782_16225</name>
</gene>
<proteinExistence type="predicted"/>
<organism evidence="1 2">
    <name type="scientific">Leptospira interrogans serovar Canicola</name>
    <dbReference type="NCBI Taxonomy" id="211880"/>
    <lineage>
        <taxon>Bacteria</taxon>
        <taxon>Pseudomonadati</taxon>
        <taxon>Spirochaetota</taxon>
        <taxon>Spirochaetia</taxon>
        <taxon>Leptospirales</taxon>
        <taxon>Leptospiraceae</taxon>
        <taxon>Leptospira</taxon>
    </lineage>
</organism>
<evidence type="ECO:0000313" key="1">
    <source>
        <dbReference type="EMBL" id="QOI43642.1"/>
    </source>
</evidence>
<protein>
    <submittedName>
        <fullName evidence="1">Uncharacterized protein</fullName>
    </submittedName>
</protein>
<accession>A0AAQ0AYT5</accession>
<sequence>MAFTTRTRENSTKLLTAEFTKKIAVLKKYRKFEIMAFKSRAKIFKFLKQSNPSILFMRPSSKSDAFEF</sequence>
<dbReference type="EMBL" id="CP043884">
    <property type="protein sequence ID" value="QOI43642.1"/>
    <property type="molecule type" value="Genomic_DNA"/>
</dbReference>
<reference evidence="1" key="1">
    <citation type="submission" date="2019-09" db="EMBL/GenBank/DDBJ databases">
        <title>Comparative Genomics of Leptospira interrogans Reveals Genome Plasticity - A Common Adaptive Strategy for Survival in Various Hosts.</title>
        <authorList>
            <person name="Ramli S.R."/>
            <person name="Bunk B."/>
            <person name="Goris M."/>
            <person name="Bhuju S."/>
            <person name="Jarek M."/>
            <person name="Sproer C."/>
            <person name="Mustakim S."/>
            <person name="Strommenger B."/>
            <person name="Pessler F."/>
        </authorList>
    </citation>
    <scope>NUCLEOTIDE SEQUENCE</scope>
    <source>
        <strain evidence="1">782</strain>
    </source>
</reference>
<name>A0AAQ0AYT5_LEPIR</name>
<dbReference type="AlphaFoldDB" id="A0AAQ0AYT5"/>